<name>A0ABR6SH05_ANAVA</name>
<sequence length="108" mass="12606">MTKVWTYWEFEHPLGSTVRIISTPSGLEIFAEDVFKIIAPELNNEKIVPLHIQSQERHVVIQEQVRIVKTLNSSAIYSLKGIVEEQLVKLFTQWVRSNILPIFQRDFV</sequence>
<dbReference type="EMBL" id="JACKZP010000274">
    <property type="protein sequence ID" value="MBC1305669.1"/>
    <property type="molecule type" value="Genomic_DNA"/>
</dbReference>
<proteinExistence type="predicted"/>
<organism evidence="1 2">
    <name type="scientific">Trichormus variabilis N2B</name>
    <dbReference type="NCBI Taxonomy" id="2681315"/>
    <lineage>
        <taxon>Bacteria</taxon>
        <taxon>Bacillati</taxon>
        <taxon>Cyanobacteriota</taxon>
        <taxon>Cyanophyceae</taxon>
        <taxon>Nostocales</taxon>
        <taxon>Nostocaceae</taxon>
        <taxon>Trichormus</taxon>
    </lineage>
</organism>
<evidence type="ECO:0000313" key="2">
    <source>
        <dbReference type="Proteomes" id="UP000570851"/>
    </source>
</evidence>
<geneLocation type="plasmid" evidence="1">
    <name>pN2B-A</name>
</geneLocation>
<reference evidence="1 2" key="1">
    <citation type="submission" date="2019-11" db="EMBL/GenBank/DDBJ databases">
        <title>Comparison of genomes from free-living endosymbiotic cyanobacteria isolated from Azolla.</title>
        <authorList>
            <person name="Thiel T."/>
            <person name="Pratte B."/>
        </authorList>
    </citation>
    <scope>NUCLEOTIDE SEQUENCE [LARGE SCALE GENOMIC DNA]</scope>
    <source>
        <strain evidence="1 2">N2B</strain>
        <plasmid evidence="1">pN2B-A</plasmid>
    </source>
</reference>
<evidence type="ECO:0000313" key="1">
    <source>
        <dbReference type="EMBL" id="MBC1305669.1"/>
    </source>
</evidence>
<protein>
    <submittedName>
        <fullName evidence="1">Uncharacterized protein</fullName>
    </submittedName>
</protein>
<dbReference type="Proteomes" id="UP000570851">
    <property type="component" value="Unassembled WGS sequence"/>
</dbReference>
<accession>A0ABR6SH05</accession>
<comment type="caution">
    <text evidence="1">The sequence shown here is derived from an EMBL/GenBank/DDBJ whole genome shotgun (WGS) entry which is preliminary data.</text>
</comment>
<keyword evidence="1" id="KW-0614">Plasmid</keyword>
<gene>
    <name evidence="1" type="ORF">GNE12_27665</name>
</gene>
<keyword evidence="2" id="KW-1185">Reference proteome</keyword>